<accession>A0A177NCR7</accession>
<evidence type="ECO:0000313" key="1">
    <source>
        <dbReference type="EMBL" id="OAI15009.1"/>
    </source>
</evidence>
<organism evidence="1 2">
    <name type="scientific">Methylomonas lenta</name>
    <dbReference type="NCBI Taxonomy" id="980561"/>
    <lineage>
        <taxon>Bacteria</taxon>
        <taxon>Pseudomonadati</taxon>
        <taxon>Pseudomonadota</taxon>
        <taxon>Gammaproteobacteria</taxon>
        <taxon>Methylococcales</taxon>
        <taxon>Methylococcaceae</taxon>
        <taxon>Methylomonas</taxon>
    </lineage>
</organism>
<dbReference type="EMBL" id="LUUI01000105">
    <property type="protein sequence ID" value="OAI15009.1"/>
    <property type="molecule type" value="Genomic_DNA"/>
</dbReference>
<dbReference type="RefSeq" id="WP_066982640.1">
    <property type="nucleotide sequence ID" value="NZ_LUUI01000105.1"/>
</dbReference>
<comment type="caution">
    <text evidence="1">The sequence shown here is derived from an EMBL/GenBank/DDBJ whole genome shotgun (WGS) entry which is preliminary data.</text>
</comment>
<dbReference type="Proteomes" id="UP000078476">
    <property type="component" value="Unassembled WGS sequence"/>
</dbReference>
<gene>
    <name evidence="1" type="ORF">A1359_09860</name>
</gene>
<sequence length="144" mass="16957">MKKVTTILVFLVCSLLIGCNKSHQINGSSLKTVSRSVNSIKERLPLDQRIEFEVSYWTLRDEIRNNKDFLNEIDGNTPDVLINKGKELFLKRKASGFKDYDKFTNWDQMIAQYTQERIDQNRKKTPDIRDKTNPHRVDYKMQAM</sequence>
<proteinExistence type="predicted"/>
<dbReference type="PROSITE" id="PS51257">
    <property type="entry name" value="PROKAR_LIPOPROTEIN"/>
    <property type="match status" value="1"/>
</dbReference>
<protein>
    <submittedName>
        <fullName evidence="1">Uncharacterized protein</fullName>
    </submittedName>
</protein>
<dbReference type="OrthoDB" id="5569432at2"/>
<dbReference type="Pfam" id="PF20404">
    <property type="entry name" value="DUF6694"/>
    <property type="match status" value="1"/>
</dbReference>
<dbReference type="InterPro" id="IPR046516">
    <property type="entry name" value="DUF6694"/>
</dbReference>
<dbReference type="STRING" id="980561.A1359_09860"/>
<reference evidence="1 2" key="1">
    <citation type="submission" date="2016-03" db="EMBL/GenBank/DDBJ databases">
        <authorList>
            <person name="Ploux O."/>
        </authorList>
    </citation>
    <scope>NUCLEOTIDE SEQUENCE [LARGE SCALE GENOMIC DNA]</scope>
    <source>
        <strain evidence="1 2">R-45370</strain>
    </source>
</reference>
<name>A0A177NCR7_9GAMM</name>
<evidence type="ECO:0000313" key="2">
    <source>
        <dbReference type="Proteomes" id="UP000078476"/>
    </source>
</evidence>
<keyword evidence="2" id="KW-1185">Reference proteome</keyword>
<dbReference type="AlphaFoldDB" id="A0A177NCR7"/>